<keyword evidence="7" id="KW-0732">Signal</keyword>
<evidence type="ECO:0000256" key="4">
    <source>
        <dbReference type="ARBA" id="ARBA00022528"/>
    </source>
</evidence>
<evidence type="ECO:0008006" key="10">
    <source>
        <dbReference type="Google" id="ProtNLM"/>
    </source>
</evidence>
<feature type="chain" id="PRO_5047009225" description="Chlorophyll a-b binding protein, chloroplastic" evidence="7">
    <location>
        <begin position="20"/>
        <end position="232"/>
    </location>
</feature>
<evidence type="ECO:0000313" key="8">
    <source>
        <dbReference type="EMBL" id="GMI29668.1"/>
    </source>
</evidence>
<evidence type="ECO:0000256" key="6">
    <source>
        <dbReference type="ARBA" id="ARBA00022640"/>
    </source>
</evidence>
<name>A0ABQ6MPM6_9STRA</name>
<evidence type="ECO:0000256" key="1">
    <source>
        <dbReference type="ARBA" id="ARBA00004022"/>
    </source>
</evidence>
<organism evidence="8 9">
    <name type="scientific">Tetraparma gracilis</name>
    <dbReference type="NCBI Taxonomy" id="2962635"/>
    <lineage>
        <taxon>Eukaryota</taxon>
        <taxon>Sar</taxon>
        <taxon>Stramenopiles</taxon>
        <taxon>Ochrophyta</taxon>
        <taxon>Bolidophyceae</taxon>
        <taxon>Parmales</taxon>
        <taxon>Triparmaceae</taxon>
        <taxon>Tetraparma</taxon>
    </lineage>
</organism>
<proteinExistence type="inferred from homology"/>
<dbReference type="InterPro" id="IPR001344">
    <property type="entry name" value="Chloro_AB-bd_pln"/>
</dbReference>
<comment type="similarity">
    <text evidence="3">Belongs to the fucoxanthin chlorophyll protein family.</text>
</comment>
<keyword evidence="5" id="KW-0602">Photosynthesis</keyword>
<evidence type="ECO:0000256" key="3">
    <source>
        <dbReference type="ARBA" id="ARBA00005933"/>
    </source>
</evidence>
<dbReference type="SUPFAM" id="SSF103511">
    <property type="entry name" value="Chlorophyll a-b binding protein"/>
    <property type="match status" value="1"/>
</dbReference>
<dbReference type="Pfam" id="PF00504">
    <property type="entry name" value="Chloroa_b-bind"/>
    <property type="match status" value="1"/>
</dbReference>
<comment type="subcellular location">
    <subcellularLocation>
        <location evidence="2">Plastid</location>
        <location evidence="2">Chloroplast</location>
    </subcellularLocation>
</comment>
<keyword evidence="4" id="KW-0150">Chloroplast</keyword>
<dbReference type="Proteomes" id="UP001165060">
    <property type="component" value="Unassembled WGS sequence"/>
</dbReference>
<evidence type="ECO:0000256" key="2">
    <source>
        <dbReference type="ARBA" id="ARBA00004229"/>
    </source>
</evidence>
<dbReference type="PANTHER" id="PTHR21649">
    <property type="entry name" value="CHLOROPHYLL A/B BINDING PROTEIN"/>
    <property type="match status" value="1"/>
</dbReference>
<comment type="caution">
    <text evidence="8">The sequence shown here is derived from an EMBL/GenBank/DDBJ whole genome shotgun (WGS) entry which is preliminary data.</text>
</comment>
<keyword evidence="6" id="KW-0934">Plastid</keyword>
<dbReference type="InterPro" id="IPR022796">
    <property type="entry name" value="Chloroa_b-bind"/>
</dbReference>
<evidence type="ECO:0000256" key="5">
    <source>
        <dbReference type="ARBA" id="ARBA00022531"/>
    </source>
</evidence>
<evidence type="ECO:0000256" key="7">
    <source>
        <dbReference type="SAM" id="SignalP"/>
    </source>
</evidence>
<reference evidence="8 9" key="1">
    <citation type="journal article" date="2023" name="Commun. Biol.">
        <title>Genome analysis of Parmales, the sister group of diatoms, reveals the evolutionary specialization of diatoms from phago-mixotrophs to photoautotrophs.</title>
        <authorList>
            <person name="Ban H."/>
            <person name="Sato S."/>
            <person name="Yoshikawa S."/>
            <person name="Yamada K."/>
            <person name="Nakamura Y."/>
            <person name="Ichinomiya M."/>
            <person name="Sato N."/>
            <person name="Blanc-Mathieu R."/>
            <person name="Endo H."/>
            <person name="Kuwata A."/>
            <person name="Ogata H."/>
        </authorList>
    </citation>
    <scope>NUCLEOTIDE SEQUENCE [LARGE SCALE GENOMIC DNA]</scope>
</reference>
<feature type="non-terminal residue" evidence="8">
    <location>
        <position position="232"/>
    </location>
</feature>
<sequence length="232" mass="25302">MQLSLLLLSAGVLSPLASAFQSPSPPSASTALNIQKVVLKDSRGNFLKQKSVPVASEFADPDFAYGLPGRLAPMGNFDPAGFARGKDKNTVYRYREAELSHGRISMLAFVGFLVGEKVEGSTFLFDGQITGPGIDHVAQIPRFGFFAMVAFIGYWEYQRALFGWKEPKTGDDWWQLNPGYYPGDFGWDPAGVRPQNPADLEAMQTRELQHGRLAMLAVAGIVAQELTDGLGI</sequence>
<feature type="signal peptide" evidence="7">
    <location>
        <begin position="1"/>
        <end position="19"/>
    </location>
</feature>
<comment type="function">
    <text evidence="1">The light-harvesting complex (LHC) functions as a light receptor, it captures and delivers excitation energy to photosystems with which it is closely associated. Energy is transferred from the carotenoid and chlorophyll C (or B) to chlorophyll A and the photosynthetic reaction centers where it is used to synthesize ATP and reducing power.</text>
</comment>
<dbReference type="EMBL" id="BRYB01000414">
    <property type="protein sequence ID" value="GMI29668.1"/>
    <property type="molecule type" value="Genomic_DNA"/>
</dbReference>
<accession>A0ABQ6MPM6</accession>
<gene>
    <name evidence="8" type="ORF">TeGR_g7861</name>
</gene>
<protein>
    <recommendedName>
        <fullName evidence="10">Chlorophyll a-b binding protein, chloroplastic</fullName>
    </recommendedName>
</protein>
<keyword evidence="9" id="KW-1185">Reference proteome</keyword>
<evidence type="ECO:0000313" key="9">
    <source>
        <dbReference type="Proteomes" id="UP001165060"/>
    </source>
</evidence>
<dbReference type="Gene3D" id="1.10.3460.10">
    <property type="entry name" value="Chlorophyll a/b binding protein domain"/>
    <property type="match status" value="1"/>
</dbReference>